<reference evidence="2 3" key="1">
    <citation type="submission" date="2015-07" db="EMBL/GenBank/DDBJ databases">
        <title>Genome of Polaribacter dokdonenesis DSW-5, isolated from seawater off Dokdo in Korea.</title>
        <authorList>
            <person name="Yoon K."/>
            <person name="Song J.Y."/>
            <person name="Kim J.F."/>
        </authorList>
    </citation>
    <scope>NUCLEOTIDE SEQUENCE [LARGE SCALE GENOMIC DNA]</scope>
    <source>
        <strain evidence="2 3">DSW-5</strain>
    </source>
</reference>
<gene>
    <name evidence="2" type="ORF">I602_1500</name>
</gene>
<dbReference type="EMBL" id="LGBR01000001">
    <property type="protein sequence ID" value="KOY51940.1"/>
    <property type="molecule type" value="Genomic_DNA"/>
</dbReference>
<sequence length="74" mass="8099">MVVCIIQPYLFFFSFTKKFPNDCIKESIPSTFVTIGLLGTFLGIAYGLINFNTDPGAIKDSSAELLDGLKVAFV</sequence>
<evidence type="ECO:0000313" key="2">
    <source>
        <dbReference type="EMBL" id="KOY51940.1"/>
    </source>
</evidence>
<keyword evidence="1" id="KW-0472">Membrane</keyword>
<protein>
    <submittedName>
        <fullName evidence="2">Uncharacterized protein</fullName>
    </submittedName>
</protein>
<dbReference type="STRING" id="1300348.I602_1500"/>
<evidence type="ECO:0000313" key="3">
    <source>
        <dbReference type="Proteomes" id="UP000037716"/>
    </source>
</evidence>
<keyword evidence="1" id="KW-1133">Transmembrane helix</keyword>
<dbReference type="AlphaFoldDB" id="A0A0N0UNM2"/>
<proteinExistence type="predicted"/>
<dbReference type="PATRIC" id="fig|1300348.6.peg.1499"/>
<feature type="transmembrane region" description="Helical" evidence="1">
    <location>
        <begin position="28"/>
        <end position="49"/>
    </location>
</feature>
<comment type="caution">
    <text evidence="2">The sequence shown here is derived from an EMBL/GenBank/DDBJ whole genome shotgun (WGS) entry which is preliminary data.</text>
</comment>
<organism evidence="2 3">
    <name type="scientific">Polaribacter dokdonensis DSW-5</name>
    <dbReference type="NCBI Taxonomy" id="1300348"/>
    <lineage>
        <taxon>Bacteria</taxon>
        <taxon>Pseudomonadati</taxon>
        <taxon>Bacteroidota</taxon>
        <taxon>Flavobacteriia</taxon>
        <taxon>Flavobacteriales</taxon>
        <taxon>Flavobacteriaceae</taxon>
    </lineage>
</organism>
<name>A0A0N0UNM2_9FLAO</name>
<evidence type="ECO:0000256" key="1">
    <source>
        <dbReference type="SAM" id="Phobius"/>
    </source>
</evidence>
<keyword evidence="1" id="KW-0812">Transmembrane</keyword>
<accession>A0A0N0UNM2</accession>
<dbReference type="Proteomes" id="UP000037716">
    <property type="component" value="Unassembled WGS sequence"/>
</dbReference>